<dbReference type="Proteomes" id="UP000029844">
    <property type="component" value="Unassembled WGS sequence"/>
</dbReference>
<dbReference type="PANTHER" id="PTHR33990">
    <property type="entry name" value="PROTEIN YJDN-RELATED"/>
    <property type="match status" value="1"/>
</dbReference>
<organism evidence="2 4">
    <name type="scientific">Listeria booriae</name>
    <dbReference type="NCBI Taxonomy" id="1552123"/>
    <lineage>
        <taxon>Bacteria</taxon>
        <taxon>Bacillati</taxon>
        <taxon>Bacillota</taxon>
        <taxon>Bacilli</taxon>
        <taxon>Bacillales</taxon>
        <taxon>Listeriaceae</taxon>
        <taxon>Listeria</taxon>
    </lineage>
</organism>
<dbReference type="OrthoDB" id="9795306at2"/>
<dbReference type="EMBL" id="JAARVG010000005">
    <property type="protein sequence ID" value="MBC1793199.1"/>
    <property type="molecule type" value="Genomic_DNA"/>
</dbReference>
<dbReference type="InterPro" id="IPR029068">
    <property type="entry name" value="Glyas_Bleomycin-R_OHBP_Dase"/>
</dbReference>
<evidence type="ECO:0000259" key="1">
    <source>
        <dbReference type="Pfam" id="PF00903"/>
    </source>
</evidence>
<evidence type="ECO:0000313" key="4">
    <source>
        <dbReference type="Proteomes" id="UP000029844"/>
    </source>
</evidence>
<comment type="caution">
    <text evidence="2">The sequence shown here is derived from an EMBL/GenBank/DDBJ whole genome shotgun (WGS) entry which is preliminary data.</text>
</comment>
<dbReference type="STRING" id="1552123.EP57_07305"/>
<dbReference type="Pfam" id="PF00903">
    <property type="entry name" value="Glyoxalase"/>
    <property type="match status" value="1"/>
</dbReference>
<dbReference type="InterPro" id="IPR028973">
    <property type="entry name" value="PhnB-like"/>
</dbReference>
<dbReference type="CDD" id="cd06588">
    <property type="entry name" value="PhnB_like"/>
    <property type="match status" value="1"/>
</dbReference>
<reference evidence="2 4" key="1">
    <citation type="submission" date="2014-05" db="EMBL/GenBank/DDBJ databases">
        <title>Novel Listeriaceae from food processing environments.</title>
        <authorList>
            <person name="den Bakker H.C."/>
        </authorList>
    </citation>
    <scope>NUCLEOTIDE SEQUENCE [LARGE SCALE GENOMIC DNA]</scope>
    <source>
        <strain evidence="2 4">FSL A5-0281</strain>
    </source>
</reference>
<dbReference type="InterPro" id="IPR004360">
    <property type="entry name" value="Glyas_Fos-R_dOase_dom"/>
</dbReference>
<dbReference type="EMBL" id="JNFA01000019">
    <property type="protein sequence ID" value="KGL41641.1"/>
    <property type="molecule type" value="Genomic_DNA"/>
</dbReference>
<evidence type="ECO:0000313" key="5">
    <source>
        <dbReference type="Proteomes" id="UP000539064"/>
    </source>
</evidence>
<dbReference type="Proteomes" id="UP000539064">
    <property type="component" value="Unassembled WGS sequence"/>
</dbReference>
<sequence length="137" mass="15529">MPTTIPYLMFDGNAREALDFYVEAFDAKITQIQTYKEMGDSRGDEALGNRIVHARLEKNGEEILYFSDAYEDGEVVAGNMLSIAFLYTDETSLTASYNFLKEAGTISIELQEMPWGGLYAKVTDKFGVEWQLNWQKA</sequence>
<name>A0A099WA94_9LIST</name>
<keyword evidence="4" id="KW-1185">Reference proteome</keyword>
<dbReference type="RefSeq" id="WP_036085479.1">
    <property type="nucleotide sequence ID" value="NZ_CBCSHQ010000005.1"/>
</dbReference>
<evidence type="ECO:0000313" key="2">
    <source>
        <dbReference type="EMBL" id="KGL41641.1"/>
    </source>
</evidence>
<reference evidence="3 5" key="2">
    <citation type="submission" date="2020-03" db="EMBL/GenBank/DDBJ databases">
        <title>Soil Listeria distribution.</title>
        <authorList>
            <person name="Liao J."/>
            <person name="Wiedmann M."/>
        </authorList>
    </citation>
    <scope>NUCLEOTIDE SEQUENCE [LARGE SCALE GENOMIC DNA]</scope>
    <source>
        <strain evidence="3 5">FSL L7-0978</strain>
    </source>
</reference>
<feature type="domain" description="Glyoxalase/fosfomycin resistance/dioxygenase" evidence="1">
    <location>
        <begin position="8"/>
        <end position="132"/>
    </location>
</feature>
<evidence type="ECO:0000313" key="3">
    <source>
        <dbReference type="EMBL" id="MBC1793199.1"/>
    </source>
</evidence>
<dbReference type="GO" id="GO:0051213">
    <property type="term" value="F:dioxygenase activity"/>
    <property type="evidence" value="ECO:0007669"/>
    <property type="project" value="UniProtKB-KW"/>
</dbReference>
<dbReference type="Gene3D" id="3.10.180.10">
    <property type="entry name" value="2,3-Dihydroxybiphenyl 1,2-Dioxygenase, domain 1"/>
    <property type="match status" value="1"/>
</dbReference>
<protein>
    <submittedName>
        <fullName evidence="3">Glyoxalase/bleomycin resistance/extradiol dioxygenase family protein</fullName>
    </submittedName>
</protein>
<dbReference type="eggNOG" id="COG2764">
    <property type="taxonomic scope" value="Bacteria"/>
</dbReference>
<accession>A0A099WA94</accession>
<dbReference type="PANTHER" id="PTHR33990:SF1">
    <property type="entry name" value="PROTEIN YJDN"/>
    <property type="match status" value="1"/>
</dbReference>
<dbReference type="GeneID" id="58717183"/>
<keyword evidence="3" id="KW-0223">Dioxygenase</keyword>
<dbReference type="AlphaFoldDB" id="A0A099WA94"/>
<gene>
    <name evidence="2" type="ORF">EP57_07305</name>
    <name evidence="3" type="ORF">HCA52_07185</name>
</gene>
<keyword evidence="3" id="KW-0560">Oxidoreductase</keyword>
<proteinExistence type="predicted"/>
<dbReference type="SUPFAM" id="SSF54593">
    <property type="entry name" value="Glyoxalase/Bleomycin resistance protein/Dihydroxybiphenyl dioxygenase"/>
    <property type="match status" value="1"/>
</dbReference>